<dbReference type="Pfam" id="PF12796">
    <property type="entry name" value="Ank_2"/>
    <property type="match status" value="1"/>
</dbReference>
<gene>
    <name evidence="2" type="ORF">N326_09044</name>
</gene>
<dbReference type="Gene3D" id="1.25.40.20">
    <property type="entry name" value="Ankyrin repeat-containing domain"/>
    <property type="match status" value="1"/>
</dbReference>
<proteinExistence type="predicted"/>
<sequence length="89" mass="9534">ETSLHRAVSHQDTDLVHSIIKAGGNADVQDYAGWSALHTASPEGIYGIANELLKAGADVNARADEQITPLQDAVKEGHYEVYSKLNTSC</sequence>
<dbReference type="PROSITE" id="PS50297">
    <property type="entry name" value="ANK_REP_REGION"/>
    <property type="match status" value="2"/>
</dbReference>
<reference evidence="2 3" key="1">
    <citation type="submission" date="2014-04" db="EMBL/GenBank/DDBJ databases">
        <title>Genome evolution of avian class.</title>
        <authorList>
            <person name="Zhang G."/>
            <person name="Li C."/>
        </authorList>
    </citation>
    <scope>NUCLEOTIDE SEQUENCE [LARGE SCALE GENOMIC DNA]</scope>
    <source>
        <strain evidence="2">BGI_N326</strain>
    </source>
</reference>
<dbReference type="AlphaFoldDB" id="A0A093IJK9"/>
<evidence type="ECO:0000313" key="2">
    <source>
        <dbReference type="EMBL" id="KFW01838.1"/>
    </source>
</evidence>
<accession>A0A093IJK9</accession>
<keyword evidence="3" id="KW-1185">Reference proteome</keyword>
<feature type="repeat" description="ANK" evidence="1">
    <location>
        <begin position="32"/>
        <end position="64"/>
    </location>
</feature>
<dbReference type="PANTHER" id="PTHR24176:SF14">
    <property type="entry name" value="ANKYRIN REPEAT DOMAIN-CONTAINING PROTEIN 31"/>
    <property type="match status" value="1"/>
</dbReference>
<name>A0A093IJK9_EURHL</name>
<dbReference type="InterPro" id="IPR036770">
    <property type="entry name" value="Ankyrin_rpt-contain_sf"/>
</dbReference>
<keyword evidence="1" id="KW-0040">ANK repeat</keyword>
<organism evidence="2 3">
    <name type="scientific">Eurypyga helias</name>
    <name type="common">Sunbittern</name>
    <name type="synonym">Ardea helias</name>
    <dbReference type="NCBI Taxonomy" id="54383"/>
    <lineage>
        <taxon>Eukaryota</taxon>
        <taxon>Metazoa</taxon>
        <taxon>Chordata</taxon>
        <taxon>Craniata</taxon>
        <taxon>Vertebrata</taxon>
        <taxon>Euteleostomi</taxon>
        <taxon>Archelosauria</taxon>
        <taxon>Archosauria</taxon>
        <taxon>Dinosauria</taxon>
        <taxon>Saurischia</taxon>
        <taxon>Theropoda</taxon>
        <taxon>Coelurosauria</taxon>
        <taxon>Aves</taxon>
        <taxon>Neognathae</taxon>
        <taxon>Neoaves</taxon>
        <taxon>Phaethontimorphae</taxon>
        <taxon>Eurypygiformes</taxon>
        <taxon>Eurypygidae</taxon>
        <taxon>Eurypyga</taxon>
    </lineage>
</organism>
<feature type="repeat" description="ANK" evidence="1">
    <location>
        <begin position="1"/>
        <end position="31"/>
    </location>
</feature>
<feature type="non-terminal residue" evidence="2">
    <location>
        <position position="89"/>
    </location>
</feature>
<dbReference type="InterPro" id="IPR002110">
    <property type="entry name" value="Ankyrin_rpt"/>
</dbReference>
<feature type="non-terminal residue" evidence="2">
    <location>
        <position position="1"/>
    </location>
</feature>
<protein>
    <submittedName>
        <fullName evidence="2">Putative ankyrin repeat domain-containing protein 31</fullName>
    </submittedName>
</protein>
<dbReference type="InterPro" id="IPR042334">
    <property type="entry name" value="ANKRD31"/>
</dbReference>
<dbReference type="EMBL" id="KK561808">
    <property type="protein sequence ID" value="KFW01838.1"/>
    <property type="molecule type" value="Genomic_DNA"/>
</dbReference>
<dbReference type="Proteomes" id="UP000054232">
    <property type="component" value="Unassembled WGS sequence"/>
</dbReference>
<evidence type="ECO:0000313" key="3">
    <source>
        <dbReference type="Proteomes" id="UP000054232"/>
    </source>
</evidence>
<dbReference type="PANTHER" id="PTHR24176">
    <property type="entry name" value="ANKYRIN REPEAT DOMAIN-CONTAINING PROTEIN 31-RELATED"/>
    <property type="match status" value="1"/>
</dbReference>
<evidence type="ECO:0000256" key="1">
    <source>
        <dbReference type="PROSITE-ProRule" id="PRU00023"/>
    </source>
</evidence>
<dbReference type="SUPFAM" id="SSF48403">
    <property type="entry name" value="Ankyrin repeat"/>
    <property type="match status" value="1"/>
</dbReference>
<dbReference type="PROSITE" id="PS50088">
    <property type="entry name" value="ANK_REPEAT"/>
    <property type="match status" value="2"/>
</dbReference>